<evidence type="ECO:0000313" key="7">
    <source>
        <dbReference type="Proteomes" id="UP000834106"/>
    </source>
</evidence>
<evidence type="ECO:0000256" key="1">
    <source>
        <dbReference type="ARBA" id="ARBA00022741"/>
    </source>
</evidence>
<keyword evidence="7" id="KW-1185">Reference proteome</keyword>
<dbReference type="PANTHER" id="PTHR47959">
    <property type="entry name" value="ATP-DEPENDENT RNA HELICASE RHLE-RELATED"/>
    <property type="match status" value="1"/>
</dbReference>
<evidence type="ECO:0000259" key="5">
    <source>
        <dbReference type="Pfam" id="PF00270"/>
    </source>
</evidence>
<dbReference type="AlphaFoldDB" id="A0AAD1ZNM0"/>
<evidence type="ECO:0000256" key="4">
    <source>
        <dbReference type="ARBA" id="ARBA00022840"/>
    </source>
</evidence>
<proteinExistence type="predicted"/>
<dbReference type="GO" id="GO:0005829">
    <property type="term" value="C:cytosol"/>
    <property type="evidence" value="ECO:0007669"/>
    <property type="project" value="TreeGrafter"/>
</dbReference>
<dbReference type="Proteomes" id="UP000834106">
    <property type="component" value="Chromosome 12"/>
</dbReference>
<evidence type="ECO:0000256" key="3">
    <source>
        <dbReference type="ARBA" id="ARBA00022806"/>
    </source>
</evidence>
<keyword evidence="3" id="KW-0347">Helicase</keyword>
<sequence length="175" mass="18995">MSSLFLLRKSSSSKKLALVAFNSLFTGKLIPRNSLISPKIHNYVATSREKAPVPSSAPFCSATRCFHAGRTLRAEYAVADLSDADDRRGSSGVADDGLEIAKLGISQEIVSTLARKGITKLFPIQRAVLEPAMQGRDMIGRARTGTGKTLAFGIPIMDKIIQYNEKHGLVLLDYN</sequence>
<keyword evidence="2" id="KW-0378">Hydrolase</keyword>
<reference evidence="6" key="1">
    <citation type="submission" date="2023-05" db="EMBL/GenBank/DDBJ databases">
        <authorList>
            <person name="Huff M."/>
        </authorList>
    </citation>
    <scope>NUCLEOTIDE SEQUENCE</scope>
</reference>
<dbReference type="GO" id="GO:0005524">
    <property type="term" value="F:ATP binding"/>
    <property type="evidence" value="ECO:0007669"/>
    <property type="project" value="UniProtKB-KW"/>
</dbReference>
<name>A0AAD1ZNM0_9LAMI</name>
<evidence type="ECO:0000313" key="6">
    <source>
        <dbReference type="EMBL" id="CAI9772579.1"/>
    </source>
</evidence>
<dbReference type="Pfam" id="PF00270">
    <property type="entry name" value="DEAD"/>
    <property type="match status" value="1"/>
</dbReference>
<protein>
    <recommendedName>
        <fullName evidence="5">DEAD/DEAH-box helicase domain-containing protein</fullName>
    </recommendedName>
</protein>
<dbReference type="GO" id="GO:0003724">
    <property type="term" value="F:RNA helicase activity"/>
    <property type="evidence" value="ECO:0007669"/>
    <property type="project" value="TreeGrafter"/>
</dbReference>
<dbReference type="EMBL" id="OU503047">
    <property type="protein sequence ID" value="CAI9772579.1"/>
    <property type="molecule type" value="Genomic_DNA"/>
</dbReference>
<keyword evidence="1" id="KW-0547">Nucleotide-binding</keyword>
<dbReference type="Gene3D" id="3.40.50.300">
    <property type="entry name" value="P-loop containing nucleotide triphosphate hydrolases"/>
    <property type="match status" value="1"/>
</dbReference>
<dbReference type="GO" id="GO:0016787">
    <property type="term" value="F:hydrolase activity"/>
    <property type="evidence" value="ECO:0007669"/>
    <property type="project" value="UniProtKB-KW"/>
</dbReference>
<gene>
    <name evidence="6" type="ORF">FPE_LOCUS20009</name>
</gene>
<dbReference type="GO" id="GO:0003676">
    <property type="term" value="F:nucleic acid binding"/>
    <property type="evidence" value="ECO:0007669"/>
    <property type="project" value="InterPro"/>
</dbReference>
<dbReference type="InterPro" id="IPR027417">
    <property type="entry name" value="P-loop_NTPase"/>
</dbReference>
<feature type="domain" description="DEAD/DEAH-box helicase" evidence="5">
    <location>
        <begin position="123"/>
        <end position="170"/>
    </location>
</feature>
<accession>A0AAD1ZNM0</accession>
<keyword evidence="4" id="KW-0067">ATP-binding</keyword>
<organism evidence="6 7">
    <name type="scientific">Fraxinus pennsylvanica</name>
    <dbReference type="NCBI Taxonomy" id="56036"/>
    <lineage>
        <taxon>Eukaryota</taxon>
        <taxon>Viridiplantae</taxon>
        <taxon>Streptophyta</taxon>
        <taxon>Embryophyta</taxon>
        <taxon>Tracheophyta</taxon>
        <taxon>Spermatophyta</taxon>
        <taxon>Magnoliopsida</taxon>
        <taxon>eudicotyledons</taxon>
        <taxon>Gunneridae</taxon>
        <taxon>Pentapetalae</taxon>
        <taxon>asterids</taxon>
        <taxon>lamiids</taxon>
        <taxon>Lamiales</taxon>
        <taxon>Oleaceae</taxon>
        <taxon>Oleeae</taxon>
        <taxon>Fraxinus</taxon>
    </lineage>
</organism>
<dbReference type="InterPro" id="IPR011545">
    <property type="entry name" value="DEAD/DEAH_box_helicase_dom"/>
</dbReference>
<dbReference type="PANTHER" id="PTHR47959:SF23">
    <property type="entry name" value="HELICASE ATP-BINDING DOMAIN-CONTAINING PROTEIN"/>
    <property type="match status" value="1"/>
</dbReference>
<dbReference type="SUPFAM" id="SSF52540">
    <property type="entry name" value="P-loop containing nucleoside triphosphate hydrolases"/>
    <property type="match status" value="1"/>
</dbReference>
<evidence type="ECO:0000256" key="2">
    <source>
        <dbReference type="ARBA" id="ARBA00022801"/>
    </source>
</evidence>
<dbReference type="InterPro" id="IPR050079">
    <property type="entry name" value="DEAD_box_RNA_helicase"/>
</dbReference>